<dbReference type="RefSeq" id="XP_034013925.1">
    <property type="nucleotide sequence ID" value="XM_034153852.1"/>
</dbReference>
<dbReference type="EMBL" id="SWFT01000039">
    <property type="protein sequence ID" value="KAA8905944.1"/>
    <property type="molecule type" value="Genomic_DNA"/>
</dbReference>
<reference evidence="2 3" key="1">
    <citation type="submission" date="2019-07" db="EMBL/GenBank/DDBJ databases">
        <title>Genome assembly of two rare yeast pathogens: Diutina rugosa and Trichomonascus ciferrii.</title>
        <authorList>
            <person name="Mixao V."/>
            <person name="Saus E."/>
            <person name="Hansen A."/>
            <person name="Lass-Flor C."/>
            <person name="Gabaldon T."/>
        </authorList>
    </citation>
    <scope>NUCLEOTIDE SEQUENCE [LARGE SCALE GENOMIC DNA]</scope>
    <source>
        <strain evidence="2 3">CBS 613</strain>
    </source>
</reference>
<protein>
    <submittedName>
        <fullName evidence="2">Uncharacterized protein</fullName>
    </submittedName>
</protein>
<gene>
    <name evidence="2" type="ORF">DIURU_001321</name>
</gene>
<dbReference type="AlphaFoldDB" id="A0A642UV56"/>
<evidence type="ECO:0000313" key="2">
    <source>
        <dbReference type="EMBL" id="KAA8905944.1"/>
    </source>
</evidence>
<keyword evidence="3" id="KW-1185">Reference proteome</keyword>
<dbReference type="Proteomes" id="UP000449547">
    <property type="component" value="Unassembled WGS sequence"/>
</dbReference>
<feature type="compositionally biased region" description="Pro residues" evidence="1">
    <location>
        <begin position="51"/>
        <end position="60"/>
    </location>
</feature>
<dbReference type="VEuPathDB" id="FungiDB:DIURU_001321"/>
<proteinExistence type="predicted"/>
<evidence type="ECO:0000313" key="3">
    <source>
        <dbReference type="Proteomes" id="UP000449547"/>
    </source>
</evidence>
<dbReference type="GeneID" id="54779974"/>
<name>A0A642UV56_DIURU</name>
<comment type="caution">
    <text evidence="2">The sequence shown here is derived from an EMBL/GenBank/DDBJ whole genome shotgun (WGS) entry which is preliminary data.</text>
</comment>
<sequence length="206" mass="23930">MAQSPQPTMLEQIQTPLTPKSSYTNYQEPPQEKVNVNNHRHGGITVELLPETPPPPPPPSTSQSLVTTYPTPPKTPMEMYRHINEYYQMAGISDAEIYRFKRQLMEMLKQDCTTAEHHLVELIKDETTPIHAIEAACDQITTTPSAEWERVFYKELVAVVARRNDDRLTRVYMQFLRRWPQPYYAHRDMVHLRVHAAVPESIVFCE</sequence>
<evidence type="ECO:0000256" key="1">
    <source>
        <dbReference type="SAM" id="MobiDB-lite"/>
    </source>
</evidence>
<organism evidence="2 3">
    <name type="scientific">Diutina rugosa</name>
    <name type="common">Yeast</name>
    <name type="synonym">Candida rugosa</name>
    <dbReference type="NCBI Taxonomy" id="5481"/>
    <lineage>
        <taxon>Eukaryota</taxon>
        <taxon>Fungi</taxon>
        <taxon>Dikarya</taxon>
        <taxon>Ascomycota</taxon>
        <taxon>Saccharomycotina</taxon>
        <taxon>Pichiomycetes</taxon>
        <taxon>Debaryomycetaceae</taxon>
        <taxon>Diutina</taxon>
    </lineage>
</organism>
<feature type="compositionally biased region" description="Polar residues" evidence="1">
    <location>
        <begin position="1"/>
        <end position="28"/>
    </location>
</feature>
<accession>A0A642UV56</accession>
<feature type="region of interest" description="Disordered" evidence="1">
    <location>
        <begin position="1"/>
        <end position="73"/>
    </location>
</feature>